<keyword evidence="2" id="KW-1185">Reference proteome</keyword>
<sequence length="100" mass="10644">PIGKFSVGRFWCFAVRARDRTLGRDFRGGTRMGIVAVPPRPPVPDSLLVQPGYSWVLGRGVVRGPDMEAQAMPQADFDGLAEVAPLLAGAAAATLLAARR</sequence>
<comment type="caution">
    <text evidence="1">The sequence shown here is derived from an EMBL/GenBank/DDBJ whole genome shotgun (WGS) entry which is preliminary data.</text>
</comment>
<feature type="non-terminal residue" evidence="1">
    <location>
        <position position="1"/>
    </location>
</feature>
<dbReference type="Proteomes" id="UP001189429">
    <property type="component" value="Unassembled WGS sequence"/>
</dbReference>
<dbReference type="EMBL" id="CAUYUJ010003409">
    <property type="protein sequence ID" value="CAK0805215.1"/>
    <property type="molecule type" value="Genomic_DNA"/>
</dbReference>
<organism evidence="1 2">
    <name type="scientific">Prorocentrum cordatum</name>
    <dbReference type="NCBI Taxonomy" id="2364126"/>
    <lineage>
        <taxon>Eukaryota</taxon>
        <taxon>Sar</taxon>
        <taxon>Alveolata</taxon>
        <taxon>Dinophyceae</taxon>
        <taxon>Prorocentrales</taxon>
        <taxon>Prorocentraceae</taxon>
        <taxon>Prorocentrum</taxon>
    </lineage>
</organism>
<protein>
    <submittedName>
        <fullName evidence="1">Uncharacterized protein</fullName>
    </submittedName>
</protein>
<accession>A0ABN9QGT1</accession>
<gene>
    <name evidence="1" type="ORF">PCOR1329_LOCUS11797</name>
</gene>
<feature type="non-terminal residue" evidence="1">
    <location>
        <position position="100"/>
    </location>
</feature>
<proteinExistence type="predicted"/>
<evidence type="ECO:0000313" key="1">
    <source>
        <dbReference type="EMBL" id="CAK0805215.1"/>
    </source>
</evidence>
<reference evidence="1" key="1">
    <citation type="submission" date="2023-10" db="EMBL/GenBank/DDBJ databases">
        <authorList>
            <person name="Chen Y."/>
            <person name="Shah S."/>
            <person name="Dougan E. K."/>
            <person name="Thang M."/>
            <person name="Chan C."/>
        </authorList>
    </citation>
    <scope>NUCLEOTIDE SEQUENCE [LARGE SCALE GENOMIC DNA]</scope>
</reference>
<evidence type="ECO:0000313" key="2">
    <source>
        <dbReference type="Proteomes" id="UP001189429"/>
    </source>
</evidence>
<name>A0ABN9QGT1_9DINO</name>